<protein>
    <submittedName>
        <fullName evidence="1">Uncharacterized protein</fullName>
    </submittedName>
</protein>
<reference evidence="1" key="1">
    <citation type="submission" date="2021-01" db="EMBL/GenBank/DDBJ databases">
        <authorList>
            <person name="Corre E."/>
            <person name="Pelletier E."/>
            <person name="Niang G."/>
            <person name="Scheremetjew M."/>
            <person name="Finn R."/>
            <person name="Kale V."/>
            <person name="Holt S."/>
            <person name="Cochrane G."/>
            <person name="Meng A."/>
            <person name="Brown T."/>
            <person name="Cohen L."/>
        </authorList>
    </citation>
    <scope>NUCLEOTIDE SEQUENCE</scope>
    <source>
        <strain evidence="1">B650</strain>
    </source>
</reference>
<organism evidence="1">
    <name type="scientific">Leptocylindrus danicus</name>
    <dbReference type="NCBI Taxonomy" id="163516"/>
    <lineage>
        <taxon>Eukaryota</taxon>
        <taxon>Sar</taxon>
        <taxon>Stramenopiles</taxon>
        <taxon>Ochrophyta</taxon>
        <taxon>Bacillariophyta</taxon>
        <taxon>Coscinodiscophyceae</taxon>
        <taxon>Chaetocerotophycidae</taxon>
        <taxon>Leptocylindrales</taxon>
        <taxon>Leptocylindraceae</taxon>
        <taxon>Leptocylindrus</taxon>
    </lineage>
</organism>
<proteinExistence type="predicted"/>
<gene>
    <name evidence="1" type="ORF">LDAN0321_LOCUS6254</name>
</gene>
<dbReference type="EMBL" id="HBGY01009903">
    <property type="protein sequence ID" value="CAD9568089.1"/>
    <property type="molecule type" value="Transcribed_RNA"/>
</dbReference>
<sequence length="205" mass="22903">MTRFKGVVFGYQSRKFSIDEDPSVKAVQQKMAGAILGSKCTYKCASSIMRTQVQPFPRGPQTFHRDYKGRTARLHYFSVAPISECGCFLFVLLNGVYSLIYIPYGYAIICRGDAIHAGGIACEGNDFPRLHTYLNAFDHPDRGTTDPVDEQPEICFDDNFSLDNNIWFDQELDNRLGSHIGKAVSGVNLANTSIDDVIRSIICNQ</sequence>
<dbReference type="AlphaFoldDB" id="A0A7S2NYK1"/>
<accession>A0A7S2NYK1</accession>
<name>A0A7S2NYK1_9STRA</name>
<evidence type="ECO:0000313" key="1">
    <source>
        <dbReference type="EMBL" id="CAD9568089.1"/>
    </source>
</evidence>